<feature type="compositionally biased region" description="Basic and acidic residues" evidence="8">
    <location>
        <begin position="153"/>
        <end position="163"/>
    </location>
</feature>
<dbReference type="PROSITE" id="PS01121">
    <property type="entry name" value="CASPASE_HIS"/>
    <property type="match status" value="1"/>
</dbReference>
<dbReference type="Pfam" id="PF00656">
    <property type="entry name" value="Peptidase_C14"/>
    <property type="match status" value="1"/>
</dbReference>
<dbReference type="PROSITE" id="PS50208">
    <property type="entry name" value="CASPASE_P20"/>
    <property type="match status" value="1"/>
</dbReference>
<dbReference type="AlphaFoldDB" id="A0A9P0HTC8"/>
<dbReference type="PROSITE" id="PS50207">
    <property type="entry name" value="CASPASE_P10"/>
    <property type="match status" value="1"/>
</dbReference>
<evidence type="ECO:0000313" key="12">
    <source>
        <dbReference type="Proteomes" id="UP001152798"/>
    </source>
</evidence>
<evidence type="ECO:0000259" key="10">
    <source>
        <dbReference type="PROSITE" id="PS50208"/>
    </source>
</evidence>
<keyword evidence="6" id="KW-0865">Zymogen</keyword>
<dbReference type="OrthoDB" id="6116485at2759"/>
<dbReference type="InterPro" id="IPR015917">
    <property type="entry name" value="Pept_C14A"/>
</dbReference>
<dbReference type="GO" id="GO:0043525">
    <property type="term" value="P:positive regulation of neuron apoptotic process"/>
    <property type="evidence" value="ECO:0007669"/>
    <property type="project" value="TreeGrafter"/>
</dbReference>
<dbReference type="GO" id="GO:0045476">
    <property type="term" value="P:nurse cell apoptotic process"/>
    <property type="evidence" value="ECO:0007669"/>
    <property type="project" value="UniProtKB-ARBA"/>
</dbReference>
<evidence type="ECO:0000256" key="8">
    <source>
        <dbReference type="SAM" id="MobiDB-lite"/>
    </source>
</evidence>
<dbReference type="GO" id="GO:1990525">
    <property type="term" value="F:BIR domain binding"/>
    <property type="evidence" value="ECO:0007669"/>
    <property type="project" value="UniProtKB-ARBA"/>
</dbReference>
<dbReference type="PANTHER" id="PTHR10454">
    <property type="entry name" value="CASPASE"/>
    <property type="match status" value="1"/>
</dbReference>
<feature type="domain" description="Caspase family p10" evidence="9">
    <location>
        <begin position="347"/>
        <end position="442"/>
    </location>
</feature>
<protein>
    <recommendedName>
        <fullName evidence="13">Caspase-1</fullName>
    </recommendedName>
</protein>
<dbReference type="InterPro" id="IPR029030">
    <property type="entry name" value="Caspase-like_dom_sf"/>
</dbReference>
<dbReference type="GO" id="GO:0016322">
    <property type="term" value="P:neuron remodeling"/>
    <property type="evidence" value="ECO:0007669"/>
    <property type="project" value="UniProtKB-ARBA"/>
</dbReference>
<proteinExistence type="inferred from homology"/>
<evidence type="ECO:0000256" key="5">
    <source>
        <dbReference type="ARBA" id="ARBA00022807"/>
    </source>
</evidence>
<gene>
    <name evidence="11" type="ORF">NEZAVI_LOCUS15443</name>
</gene>
<dbReference type="GO" id="GO:0005737">
    <property type="term" value="C:cytoplasm"/>
    <property type="evidence" value="ECO:0007669"/>
    <property type="project" value="TreeGrafter"/>
</dbReference>
<dbReference type="InterPro" id="IPR011600">
    <property type="entry name" value="Pept_C14_caspase"/>
</dbReference>
<feature type="region of interest" description="Disordered" evidence="8">
    <location>
        <begin position="151"/>
        <end position="188"/>
    </location>
</feature>
<dbReference type="InterPro" id="IPR002398">
    <property type="entry name" value="Pept_C14"/>
</dbReference>
<keyword evidence="12" id="KW-1185">Reference proteome</keyword>
<comment type="similarity">
    <text evidence="1 7">Belongs to the peptidase C14A family.</text>
</comment>
<dbReference type="CDD" id="cd00032">
    <property type="entry name" value="CASc"/>
    <property type="match status" value="1"/>
</dbReference>
<evidence type="ECO:0000256" key="4">
    <source>
        <dbReference type="ARBA" id="ARBA00022801"/>
    </source>
</evidence>
<feature type="domain" description="Caspase family p20" evidence="10">
    <location>
        <begin position="205"/>
        <end position="327"/>
    </location>
</feature>
<dbReference type="FunFam" id="3.40.50.1460:FF:000001">
    <property type="entry name" value="Caspase-3 preproprotein"/>
    <property type="match status" value="1"/>
</dbReference>
<dbReference type="GO" id="GO:0004197">
    <property type="term" value="F:cysteine-type endopeptidase activity"/>
    <property type="evidence" value="ECO:0007669"/>
    <property type="project" value="InterPro"/>
</dbReference>
<dbReference type="InterPro" id="IPR033139">
    <property type="entry name" value="Caspase_cys_AS"/>
</dbReference>
<dbReference type="InterPro" id="IPR002138">
    <property type="entry name" value="Pept_C14_p10"/>
</dbReference>
<dbReference type="GO" id="GO:0045751">
    <property type="term" value="P:negative regulation of Toll signaling pathway"/>
    <property type="evidence" value="ECO:0007669"/>
    <property type="project" value="UniProtKB-ARBA"/>
</dbReference>
<keyword evidence="3" id="KW-0053">Apoptosis</keyword>
<keyword evidence="5" id="KW-0788">Thiol protease</keyword>
<dbReference type="InterPro" id="IPR001309">
    <property type="entry name" value="Pept_C14_p20"/>
</dbReference>
<dbReference type="InterPro" id="IPR016129">
    <property type="entry name" value="Caspase_his_AS"/>
</dbReference>
<reference evidence="11" key="1">
    <citation type="submission" date="2022-01" db="EMBL/GenBank/DDBJ databases">
        <authorList>
            <person name="King R."/>
        </authorList>
    </citation>
    <scope>NUCLEOTIDE SEQUENCE</scope>
</reference>
<dbReference type="Proteomes" id="UP001152798">
    <property type="component" value="Chromosome 7"/>
</dbReference>
<organism evidence="11 12">
    <name type="scientific">Nezara viridula</name>
    <name type="common">Southern green stink bug</name>
    <name type="synonym">Cimex viridulus</name>
    <dbReference type="NCBI Taxonomy" id="85310"/>
    <lineage>
        <taxon>Eukaryota</taxon>
        <taxon>Metazoa</taxon>
        <taxon>Ecdysozoa</taxon>
        <taxon>Arthropoda</taxon>
        <taxon>Hexapoda</taxon>
        <taxon>Insecta</taxon>
        <taxon>Pterygota</taxon>
        <taxon>Neoptera</taxon>
        <taxon>Paraneoptera</taxon>
        <taxon>Hemiptera</taxon>
        <taxon>Heteroptera</taxon>
        <taxon>Panheteroptera</taxon>
        <taxon>Pentatomomorpha</taxon>
        <taxon>Pentatomoidea</taxon>
        <taxon>Pentatomidae</taxon>
        <taxon>Pentatominae</taxon>
        <taxon>Nezara</taxon>
    </lineage>
</organism>
<evidence type="ECO:0000256" key="2">
    <source>
        <dbReference type="ARBA" id="ARBA00022670"/>
    </source>
</evidence>
<dbReference type="GO" id="GO:0006508">
    <property type="term" value="P:proteolysis"/>
    <property type="evidence" value="ECO:0007669"/>
    <property type="project" value="UniProtKB-KW"/>
</dbReference>
<keyword evidence="4" id="KW-0378">Hydrolase</keyword>
<name>A0A9P0HTC8_NEZVI</name>
<evidence type="ECO:0008006" key="13">
    <source>
        <dbReference type="Google" id="ProtNLM"/>
    </source>
</evidence>
<dbReference type="PRINTS" id="PR00376">
    <property type="entry name" value="IL1BCENZYME"/>
</dbReference>
<evidence type="ECO:0000256" key="7">
    <source>
        <dbReference type="RuleBase" id="RU003971"/>
    </source>
</evidence>
<feature type="region of interest" description="Disordered" evidence="8">
    <location>
        <begin position="80"/>
        <end position="112"/>
    </location>
</feature>
<evidence type="ECO:0000259" key="9">
    <source>
        <dbReference type="PROSITE" id="PS50207"/>
    </source>
</evidence>
<dbReference type="Gene3D" id="3.40.50.1460">
    <property type="match status" value="1"/>
</dbReference>
<keyword evidence="2" id="KW-0645">Protease</keyword>
<evidence type="ECO:0000313" key="11">
    <source>
        <dbReference type="EMBL" id="CAH1407809.1"/>
    </source>
</evidence>
<dbReference type="SMART" id="SM00115">
    <property type="entry name" value="CASc"/>
    <property type="match status" value="1"/>
</dbReference>
<evidence type="ECO:0000256" key="1">
    <source>
        <dbReference type="ARBA" id="ARBA00010134"/>
    </source>
</evidence>
<dbReference type="PROSITE" id="PS01122">
    <property type="entry name" value="CASPASE_CYS"/>
    <property type="match status" value="1"/>
</dbReference>
<dbReference type="EMBL" id="OV725083">
    <property type="protein sequence ID" value="CAH1407809.1"/>
    <property type="molecule type" value="Genomic_DNA"/>
</dbReference>
<evidence type="ECO:0000256" key="3">
    <source>
        <dbReference type="ARBA" id="ARBA00022703"/>
    </source>
</evidence>
<accession>A0A9P0HTC8</accession>
<feature type="compositionally biased region" description="Polar residues" evidence="8">
    <location>
        <begin position="176"/>
        <end position="186"/>
    </location>
</feature>
<sequence>MDEKKITTSESIRILREVSVSRRQQIQESYKEVKCMGELEYDEFSNSTGYCSSSYDDEVFIDTDDTRDITRIRVISEPRKRRTSDVIDSMGDSPPKDKSYFPGDFLDPGSPPVTPGSDMGYYSNCGFSSPPSLLNYKPAWSRFSSLSIDGPSLEEKKPGHWDQTDADDESDAKPNRNPSYLTQNTAIGPMPVARDSDEYCMNHRSRGYAHIFNHDVFDKMPERKGSRLDVEQLEATYKLLGFDVIVHDNLDLSGITQVIRQIADEDHSDSDCLSISILTHGQEPNLLYSRDYIYSFDLLWQSFTPDKCITLAGKPKVFFVQACRGQKLDSGIHLVKRASTEIDSGCDSYKIPKMADFLIAYSTAEGYYSWRNPENGTWFVQSLCRVLREHHLTKDLLRMLTIVSRIVAVEHESYNDTRLDRHAQKQVPSISSTLIRDLYWKPKTT</sequence>
<dbReference type="PANTHER" id="PTHR10454:SF232">
    <property type="entry name" value="AT03047P-RELATED"/>
    <property type="match status" value="1"/>
</dbReference>
<dbReference type="SUPFAM" id="SSF52129">
    <property type="entry name" value="Caspase-like"/>
    <property type="match status" value="1"/>
</dbReference>
<evidence type="ECO:0000256" key="6">
    <source>
        <dbReference type="ARBA" id="ARBA00023145"/>
    </source>
</evidence>